<dbReference type="Pfam" id="PF13280">
    <property type="entry name" value="WYL"/>
    <property type="match status" value="1"/>
</dbReference>
<dbReference type="RefSeq" id="WP_344198104.1">
    <property type="nucleotide sequence ID" value="NZ_BAAAME010000002.1"/>
</dbReference>
<accession>A0ABP4VLB0</accession>
<dbReference type="PIRSF" id="PIRSF016838">
    <property type="entry name" value="PafC"/>
    <property type="match status" value="1"/>
</dbReference>
<dbReference type="Pfam" id="PF25583">
    <property type="entry name" value="WCX"/>
    <property type="match status" value="1"/>
</dbReference>
<feature type="domain" description="WCX" evidence="3">
    <location>
        <begin position="240"/>
        <end position="311"/>
    </location>
</feature>
<dbReference type="InterPro" id="IPR043839">
    <property type="entry name" value="PafC_HTH"/>
</dbReference>
<protein>
    <submittedName>
        <fullName evidence="4">YafY family protein</fullName>
    </submittedName>
</protein>
<gene>
    <name evidence="4" type="ORF">GCM10009710_08600</name>
</gene>
<dbReference type="PROSITE" id="PS52050">
    <property type="entry name" value="WYL"/>
    <property type="match status" value="1"/>
</dbReference>
<dbReference type="InterPro" id="IPR051534">
    <property type="entry name" value="CBASS_pafABC_assoc_protein"/>
</dbReference>
<sequence length="324" mass="35429">MRPSARDVQRRLALVPYLQSKQGVSVDEVAREFGVKPRVIRKDVEQLMMTGAGSLGGELIDIDLFAFEDDDRIYISNADFMTRPMRINAGEASALIVALRALRDATSGEHLAVVDSALTKLHDAVGGQATDAVEVVLESVDQGILATVRQALGDRRRLEIVYATLSRDAITTRQVDPIATFVREGHEYLDAWCHLAGGQRYFRLDRIESAEVLDVPVEKRAVPARNADDGFFSPGDGGLRVELAVAPSSRWIVEHYDADVLDDSDDVWTVSLVASDEAWVRRLALRSAGAVRVLAPDSARAQVTEHARSALTAYDGTTSATKET</sequence>
<dbReference type="Pfam" id="PF19187">
    <property type="entry name" value="HTH_PafC"/>
    <property type="match status" value="1"/>
</dbReference>
<dbReference type="InterPro" id="IPR028349">
    <property type="entry name" value="PafC-like"/>
</dbReference>
<dbReference type="PANTHER" id="PTHR34580:SF1">
    <property type="entry name" value="PROTEIN PAFC"/>
    <property type="match status" value="1"/>
</dbReference>
<proteinExistence type="predicted"/>
<dbReference type="InterPro" id="IPR026881">
    <property type="entry name" value="WYL_dom"/>
</dbReference>
<evidence type="ECO:0000259" key="3">
    <source>
        <dbReference type="Pfam" id="PF25583"/>
    </source>
</evidence>
<dbReference type="PANTHER" id="PTHR34580">
    <property type="match status" value="1"/>
</dbReference>
<evidence type="ECO:0000313" key="4">
    <source>
        <dbReference type="EMBL" id="GAA1730252.1"/>
    </source>
</evidence>
<evidence type="ECO:0000259" key="1">
    <source>
        <dbReference type="Pfam" id="PF13280"/>
    </source>
</evidence>
<dbReference type="EMBL" id="BAAAME010000002">
    <property type="protein sequence ID" value="GAA1730252.1"/>
    <property type="molecule type" value="Genomic_DNA"/>
</dbReference>
<feature type="domain" description="WYL" evidence="1">
    <location>
        <begin position="144"/>
        <end position="212"/>
    </location>
</feature>
<dbReference type="Proteomes" id="UP001501057">
    <property type="component" value="Unassembled WGS sequence"/>
</dbReference>
<keyword evidence="5" id="KW-1185">Reference proteome</keyword>
<evidence type="ECO:0000259" key="2">
    <source>
        <dbReference type="Pfam" id="PF19187"/>
    </source>
</evidence>
<name>A0ABP4VLB0_9ACTN</name>
<feature type="domain" description="PafC HTH" evidence="2">
    <location>
        <begin position="7"/>
        <end position="122"/>
    </location>
</feature>
<organism evidence="4 5">
    <name type="scientific">Aeromicrobium alkaliterrae</name>
    <dbReference type="NCBI Taxonomy" id="302168"/>
    <lineage>
        <taxon>Bacteria</taxon>
        <taxon>Bacillati</taxon>
        <taxon>Actinomycetota</taxon>
        <taxon>Actinomycetes</taxon>
        <taxon>Propionibacteriales</taxon>
        <taxon>Nocardioidaceae</taxon>
        <taxon>Aeromicrobium</taxon>
    </lineage>
</organism>
<reference evidence="5" key="1">
    <citation type="journal article" date="2019" name="Int. J. Syst. Evol. Microbiol.">
        <title>The Global Catalogue of Microorganisms (GCM) 10K type strain sequencing project: providing services to taxonomists for standard genome sequencing and annotation.</title>
        <authorList>
            <consortium name="The Broad Institute Genomics Platform"/>
            <consortium name="The Broad Institute Genome Sequencing Center for Infectious Disease"/>
            <person name="Wu L."/>
            <person name="Ma J."/>
        </authorList>
    </citation>
    <scope>NUCLEOTIDE SEQUENCE [LARGE SCALE GENOMIC DNA]</scope>
    <source>
        <strain evidence="5">JCM 13518</strain>
    </source>
</reference>
<comment type="caution">
    <text evidence="4">The sequence shown here is derived from an EMBL/GenBank/DDBJ whole genome shotgun (WGS) entry which is preliminary data.</text>
</comment>
<evidence type="ECO:0000313" key="5">
    <source>
        <dbReference type="Proteomes" id="UP001501057"/>
    </source>
</evidence>
<dbReference type="InterPro" id="IPR057727">
    <property type="entry name" value="WCX_dom"/>
</dbReference>